<name>A0A222P5K7_9GAMM</name>
<dbReference type="PANTHER" id="PTHR43976:SF16">
    <property type="entry name" value="SHORT-CHAIN DEHYDROGENASE_REDUCTASE FAMILY PROTEIN"/>
    <property type="match status" value="1"/>
</dbReference>
<organism evidence="4 5">
    <name type="scientific">Legionella clemsonensis</name>
    <dbReference type="NCBI Taxonomy" id="1867846"/>
    <lineage>
        <taxon>Bacteria</taxon>
        <taxon>Pseudomonadati</taxon>
        <taxon>Pseudomonadota</taxon>
        <taxon>Gammaproteobacteria</taxon>
        <taxon>Legionellales</taxon>
        <taxon>Legionellaceae</taxon>
        <taxon>Legionella</taxon>
    </lineage>
</organism>
<dbReference type="RefSeq" id="WP_094091909.1">
    <property type="nucleotide sequence ID" value="NZ_CP016397.1"/>
</dbReference>
<comment type="similarity">
    <text evidence="1 3">Belongs to the short-chain dehydrogenases/reductases (SDR) family.</text>
</comment>
<dbReference type="InterPro" id="IPR036291">
    <property type="entry name" value="NAD(P)-bd_dom_sf"/>
</dbReference>
<dbReference type="EC" id="1.1.1.100" evidence="4"/>
<dbReference type="PRINTS" id="PR00081">
    <property type="entry name" value="GDHRDH"/>
</dbReference>
<evidence type="ECO:0000256" key="3">
    <source>
        <dbReference type="RuleBase" id="RU000363"/>
    </source>
</evidence>
<evidence type="ECO:0000313" key="4">
    <source>
        <dbReference type="EMBL" id="ASQ47136.1"/>
    </source>
</evidence>
<dbReference type="PROSITE" id="PS00061">
    <property type="entry name" value="ADH_SHORT"/>
    <property type="match status" value="1"/>
</dbReference>
<evidence type="ECO:0000256" key="1">
    <source>
        <dbReference type="ARBA" id="ARBA00006484"/>
    </source>
</evidence>
<evidence type="ECO:0000256" key="2">
    <source>
        <dbReference type="ARBA" id="ARBA00023002"/>
    </source>
</evidence>
<dbReference type="Pfam" id="PF00106">
    <property type="entry name" value="adh_short"/>
    <property type="match status" value="1"/>
</dbReference>
<dbReference type="Proteomes" id="UP000201728">
    <property type="component" value="Chromosome"/>
</dbReference>
<dbReference type="OrthoDB" id="9810734at2"/>
<reference evidence="5" key="1">
    <citation type="submission" date="2016-07" db="EMBL/GenBank/DDBJ databases">
        <authorList>
            <person name="Florea S."/>
            <person name="Webb J.S."/>
            <person name="Jaromczyk J."/>
            <person name="Schardl C.L."/>
        </authorList>
    </citation>
    <scope>NUCLEOTIDE SEQUENCE [LARGE SCALE GENOMIC DNA]</scope>
    <source>
        <strain evidence="5">CDC-D5610</strain>
    </source>
</reference>
<dbReference type="InterPro" id="IPR051911">
    <property type="entry name" value="SDR_oxidoreductase"/>
</dbReference>
<dbReference type="CDD" id="cd05374">
    <property type="entry name" value="17beta-HSD-like_SDR_c"/>
    <property type="match status" value="1"/>
</dbReference>
<keyword evidence="2 4" id="KW-0560">Oxidoreductase</keyword>
<sequence length="289" mass="32346">MQPQIVLITGCSSGIGHDTALALLKRGHRVFATCRKEEDIKRLSAKGLEVVQMNMDDTHSITLAFYEIIKKTSGRLDVLINNAGYGQAGALEDVSRDVLRSQFETNVFGLMDLTRLAIPIMRAQGHGRIINISSILGLISMPFRGAYNASKYAVEGLSDTLRLELKSSGISVITVQPGPIESRFRDNVIDHSLKKINQKQSHFQTQYQSMLEGYRENKRQSIFTRGTDAVINKIVHAIESRTPRMKYRVTFPAHLFAFLKRVLSVRLLDATLIYISKKELKPAGIKGDN</sequence>
<dbReference type="InterPro" id="IPR020904">
    <property type="entry name" value="Sc_DH/Rdtase_CS"/>
</dbReference>
<evidence type="ECO:0000313" key="5">
    <source>
        <dbReference type="Proteomes" id="UP000201728"/>
    </source>
</evidence>
<gene>
    <name evidence="4" type="primary">fabG_4</name>
    <name evidence="4" type="ORF">clem_13015</name>
</gene>
<dbReference type="SUPFAM" id="SSF51735">
    <property type="entry name" value="NAD(P)-binding Rossmann-fold domains"/>
    <property type="match status" value="1"/>
</dbReference>
<keyword evidence="5" id="KW-1185">Reference proteome</keyword>
<dbReference type="InterPro" id="IPR002347">
    <property type="entry name" value="SDR_fam"/>
</dbReference>
<dbReference type="PANTHER" id="PTHR43976">
    <property type="entry name" value="SHORT CHAIN DEHYDROGENASE"/>
    <property type="match status" value="1"/>
</dbReference>
<dbReference type="GO" id="GO:0004316">
    <property type="term" value="F:3-oxoacyl-[acyl-carrier-protein] reductase (NADPH) activity"/>
    <property type="evidence" value="ECO:0007669"/>
    <property type="project" value="UniProtKB-EC"/>
</dbReference>
<dbReference type="PRINTS" id="PR00080">
    <property type="entry name" value="SDRFAMILY"/>
</dbReference>
<dbReference type="AlphaFoldDB" id="A0A222P5K7"/>
<protein>
    <submittedName>
        <fullName evidence="4">3-oxoacyl-[acyl-carrier-protein] reductase FabG</fullName>
        <ecNumber evidence="4">1.1.1.100</ecNumber>
    </submittedName>
</protein>
<dbReference type="Gene3D" id="3.40.50.720">
    <property type="entry name" value="NAD(P)-binding Rossmann-like Domain"/>
    <property type="match status" value="1"/>
</dbReference>
<dbReference type="EMBL" id="CP016397">
    <property type="protein sequence ID" value="ASQ47136.1"/>
    <property type="molecule type" value="Genomic_DNA"/>
</dbReference>
<dbReference type="KEGG" id="lcd:clem_13015"/>
<proteinExistence type="inferred from homology"/>
<accession>A0A222P5K7</accession>